<evidence type="ECO:0000256" key="1">
    <source>
        <dbReference type="SAM" id="Phobius"/>
    </source>
</evidence>
<organism evidence="2 3">
    <name type="scientific">Nonomuraea recticatena</name>
    <dbReference type="NCBI Taxonomy" id="46178"/>
    <lineage>
        <taxon>Bacteria</taxon>
        <taxon>Bacillati</taxon>
        <taxon>Actinomycetota</taxon>
        <taxon>Actinomycetes</taxon>
        <taxon>Streptosporangiales</taxon>
        <taxon>Streptosporangiaceae</taxon>
        <taxon>Nonomuraea</taxon>
    </lineage>
</organism>
<feature type="transmembrane region" description="Helical" evidence="1">
    <location>
        <begin position="25"/>
        <end position="42"/>
    </location>
</feature>
<feature type="transmembrane region" description="Helical" evidence="1">
    <location>
        <begin position="109"/>
        <end position="129"/>
    </location>
</feature>
<evidence type="ECO:0000313" key="2">
    <source>
        <dbReference type="EMBL" id="GAA2702335.1"/>
    </source>
</evidence>
<feature type="transmembrane region" description="Helical" evidence="1">
    <location>
        <begin position="228"/>
        <end position="247"/>
    </location>
</feature>
<dbReference type="Pfam" id="PF06772">
    <property type="entry name" value="LtrA"/>
    <property type="match status" value="1"/>
</dbReference>
<keyword evidence="1" id="KW-1133">Transmembrane helix</keyword>
<protein>
    <submittedName>
        <fullName evidence="2">Low temperature requirement protein A</fullName>
    </submittedName>
</protein>
<dbReference type="PANTHER" id="PTHR36840:SF1">
    <property type="entry name" value="BLL5714 PROTEIN"/>
    <property type="match status" value="1"/>
</dbReference>
<dbReference type="PANTHER" id="PTHR36840">
    <property type="entry name" value="BLL5714 PROTEIN"/>
    <property type="match status" value="1"/>
</dbReference>
<feature type="transmembrane region" description="Helical" evidence="1">
    <location>
        <begin position="54"/>
        <end position="72"/>
    </location>
</feature>
<keyword evidence="1" id="KW-0472">Membrane</keyword>
<dbReference type="InterPro" id="IPR010640">
    <property type="entry name" value="Low_temperature_requirement_A"/>
</dbReference>
<feature type="transmembrane region" description="Helical" evidence="1">
    <location>
        <begin position="304"/>
        <end position="322"/>
    </location>
</feature>
<name>A0ABP6FW00_9ACTN</name>
<keyword evidence="1" id="KW-0812">Transmembrane</keyword>
<feature type="transmembrane region" description="Helical" evidence="1">
    <location>
        <begin position="84"/>
        <end position="103"/>
    </location>
</feature>
<feature type="transmembrane region" description="Helical" evidence="1">
    <location>
        <begin position="138"/>
        <end position="155"/>
    </location>
</feature>
<accession>A0ABP6FW00</accession>
<reference evidence="3" key="1">
    <citation type="journal article" date="2019" name="Int. J. Syst. Evol. Microbiol.">
        <title>The Global Catalogue of Microorganisms (GCM) 10K type strain sequencing project: providing services to taxonomists for standard genome sequencing and annotation.</title>
        <authorList>
            <consortium name="The Broad Institute Genomics Platform"/>
            <consortium name="The Broad Institute Genome Sequencing Center for Infectious Disease"/>
            <person name="Wu L."/>
            <person name="Ma J."/>
        </authorList>
    </citation>
    <scope>NUCLEOTIDE SEQUENCE [LARGE SCALE GENOMIC DNA]</scope>
    <source>
        <strain evidence="3">JCM 6835</strain>
    </source>
</reference>
<feature type="transmembrane region" description="Helical" evidence="1">
    <location>
        <begin position="334"/>
        <end position="351"/>
    </location>
</feature>
<gene>
    <name evidence="2" type="ORF">GCM10010412_100360</name>
</gene>
<feature type="transmembrane region" description="Helical" evidence="1">
    <location>
        <begin position="268"/>
        <end position="292"/>
    </location>
</feature>
<dbReference type="Proteomes" id="UP001501666">
    <property type="component" value="Unassembled WGS sequence"/>
</dbReference>
<feature type="transmembrane region" description="Helical" evidence="1">
    <location>
        <begin position="198"/>
        <end position="216"/>
    </location>
</feature>
<evidence type="ECO:0000313" key="3">
    <source>
        <dbReference type="Proteomes" id="UP001501666"/>
    </source>
</evidence>
<sequence>MTSPRARLRLWTSESTSGRVTPMELFFDLVFVFVVTQVTHAVEAHPGWEGLLKGLLPMIVVWWMFSAFGWLTNAVRPDVVPVRLLLTLAMMAFFIMGLSVPYAFEPEGWAFPIAYLAVVVIHCVVYLTASAPSARRAILRNAPFNAAAGVLVLIAPHLPETWSWVCWAAAVPTLYLSPFLGRIHGFIIEPHHFVERHALLLIVVLGESVVAIGIGAGSPPSRAVDLPLALGVILGIAVTAGLWWVYFDGDEVRAEAEFERATPHQRQMLAYYAFTGAHLVMIIGVILVAVGITDAIHHIHGHVSPWWLGCGAAIFLAGHAIYRAMLKSGRITDRVVGAVCVVPIGIGASFAGWAAMTAVVVVLAAIATIDHRLVSRRRAQRQDQ</sequence>
<comment type="caution">
    <text evidence="2">The sequence shown here is derived from an EMBL/GenBank/DDBJ whole genome shotgun (WGS) entry which is preliminary data.</text>
</comment>
<dbReference type="EMBL" id="BAAATE010000079">
    <property type="protein sequence ID" value="GAA2702335.1"/>
    <property type="molecule type" value="Genomic_DNA"/>
</dbReference>
<proteinExistence type="predicted"/>
<keyword evidence="3" id="KW-1185">Reference proteome</keyword>
<feature type="transmembrane region" description="Helical" evidence="1">
    <location>
        <begin position="161"/>
        <end position="177"/>
    </location>
</feature>